<comment type="caution">
    <text evidence="4">The sequence shown here is derived from an EMBL/GenBank/DDBJ whole genome shotgun (WGS) entry which is preliminary data.</text>
</comment>
<dbReference type="SUPFAM" id="SSF49562">
    <property type="entry name" value="C2 domain (Calcium/lipid-binding domain, CaLB)"/>
    <property type="match status" value="1"/>
</dbReference>
<dbReference type="Proteomes" id="UP000604046">
    <property type="component" value="Unassembled WGS sequence"/>
</dbReference>
<dbReference type="AlphaFoldDB" id="A0A812SM01"/>
<protein>
    <recommendedName>
        <fullName evidence="3">C2 domain-containing protein</fullName>
    </recommendedName>
</protein>
<sequence length="564" mass="63608">MATLIHSPQGTASDLAQVDPSVGTEFQTVANDVFASNPRVAEKEKRRWEEEKGFGTLFDTSRSSPSTPLRESSKTQEYRHGFKRVPQRGWSDEEAGQDQPLLRPVLASELPREDFHANRWRCIVHPERAVETLGPVAHLELSIFSAKDLAEEDISLTLQPTCNPYAKVYLDDRLVCRSKCQQRTTSPDWRFHRSLDVVCPYSMLRIQVADQTHSNVMMARDAQMGFVEICLGDLPWNRDVEGWFELRYKENLQRTSAERYKAHCQRRDSAWGGGAAARRKWQSQSKQKDIIPADQEQAEKSGHPRSLLRNCVGYFVDRSAELGLPLPEALRTGHRSSAGEILLRMRLSYLDRGKDAMFAMALNPPSSEDHGTHLQVDGDPNFHLQHLWDDVADVRRDLVEDAMSCVSNFLVYILQWRSFLVTGTLLTLLVVPLVYSAMHPHRRNMWLLSAVLPGVLAFLLLLLSCPRLRASMVHGGTNAPLTQEGFASTAAWRDSAQMVTFLSRIIADLQGIVNDDHELQSLAARCFRDGKPRLTLSELRSLLKGAHWVNIAVAEPDAADKAPE</sequence>
<feature type="compositionally biased region" description="Basic and acidic residues" evidence="1">
    <location>
        <begin position="40"/>
        <end position="53"/>
    </location>
</feature>
<evidence type="ECO:0000256" key="2">
    <source>
        <dbReference type="SAM" id="Phobius"/>
    </source>
</evidence>
<dbReference type="InterPro" id="IPR035892">
    <property type="entry name" value="C2_domain_sf"/>
</dbReference>
<feature type="transmembrane region" description="Helical" evidence="2">
    <location>
        <begin position="446"/>
        <end position="464"/>
    </location>
</feature>
<feature type="compositionally biased region" description="Polar residues" evidence="1">
    <location>
        <begin position="58"/>
        <end position="70"/>
    </location>
</feature>
<proteinExistence type="predicted"/>
<dbReference type="OrthoDB" id="10349853at2759"/>
<keyword evidence="2" id="KW-1133">Transmembrane helix</keyword>
<keyword evidence="5" id="KW-1185">Reference proteome</keyword>
<dbReference type="EMBL" id="CAJNDS010002462">
    <property type="protein sequence ID" value="CAE7487241.1"/>
    <property type="molecule type" value="Genomic_DNA"/>
</dbReference>
<evidence type="ECO:0000259" key="3">
    <source>
        <dbReference type="PROSITE" id="PS50004"/>
    </source>
</evidence>
<keyword evidence="2" id="KW-0812">Transmembrane</keyword>
<reference evidence="4" key="1">
    <citation type="submission" date="2021-02" db="EMBL/GenBank/DDBJ databases">
        <authorList>
            <person name="Dougan E. K."/>
            <person name="Rhodes N."/>
            <person name="Thang M."/>
            <person name="Chan C."/>
        </authorList>
    </citation>
    <scope>NUCLEOTIDE SEQUENCE</scope>
</reference>
<dbReference type="Gene3D" id="2.60.40.150">
    <property type="entry name" value="C2 domain"/>
    <property type="match status" value="1"/>
</dbReference>
<dbReference type="SMART" id="SM00239">
    <property type="entry name" value="C2"/>
    <property type="match status" value="1"/>
</dbReference>
<dbReference type="Pfam" id="PF00168">
    <property type="entry name" value="C2"/>
    <property type="match status" value="1"/>
</dbReference>
<name>A0A812SM01_9DINO</name>
<feature type="domain" description="C2" evidence="3">
    <location>
        <begin position="120"/>
        <end position="244"/>
    </location>
</feature>
<dbReference type="InterPro" id="IPR000008">
    <property type="entry name" value="C2_dom"/>
</dbReference>
<keyword evidence="2" id="KW-0472">Membrane</keyword>
<feature type="region of interest" description="Disordered" evidence="1">
    <location>
        <begin position="275"/>
        <end position="302"/>
    </location>
</feature>
<gene>
    <name evidence="4" type="ORF">SNAT2548_LOCUS27330</name>
</gene>
<feature type="transmembrane region" description="Helical" evidence="2">
    <location>
        <begin position="409"/>
        <end position="434"/>
    </location>
</feature>
<feature type="compositionally biased region" description="Basic and acidic residues" evidence="1">
    <location>
        <begin position="286"/>
        <end position="302"/>
    </location>
</feature>
<organism evidence="4 5">
    <name type="scientific">Symbiodinium natans</name>
    <dbReference type="NCBI Taxonomy" id="878477"/>
    <lineage>
        <taxon>Eukaryota</taxon>
        <taxon>Sar</taxon>
        <taxon>Alveolata</taxon>
        <taxon>Dinophyceae</taxon>
        <taxon>Suessiales</taxon>
        <taxon>Symbiodiniaceae</taxon>
        <taxon>Symbiodinium</taxon>
    </lineage>
</organism>
<accession>A0A812SM01</accession>
<dbReference type="PROSITE" id="PS50004">
    <property type="entry name" value="C2"/>
    <property type="match status" value="1"/>
</dbReference>
<dbReference type="CDD" id="cd00030">
    <property type="entry name" value="C2"/>
    <property type="match status" value="1"/>
</dbReference>
<evidence type="ECO:0000313" key="4">
    <source>
        <dbReference type="EMBL" id="CAE7487241.1"/>
    </source>
</evidence>
<evidence type="ECO:0000256" key="1">
    <source>
        <dbReference type="SAM" id="MobiDB-lite"/>
    </source>
</evidence>
<evidence type="ECO:0000313" key="5">
    <source>
        <dbReference type="Proteomes" id="UP000604046"/>
    </source>
</evidence>
<feature type="region of interest" description="Disordered" evidence="1">
    <location>
        <begin position="37"/>
        <end position="78"/>
    </location>
</feature>